<keyword evidence="1" id="KW-1133">Transmembrane helix</keyword>
<evidence type="ECO:0008006" key="4">
    <source>
        <dbReference type="Google" id="ProtNLM"/>
    </source>
</evidence>
<keyword evidence="1" id="KW-0472">Membrane</keyword>
<keyword evidence="1" id="KW-0812">Transmembrane</keyword>
<reference evidence="2" key="1">
    <citation type="submission" date="2021-01" db="EMBL/GenBank/DDBJ databases">
        <authorList>
            <consortium name="Genoscope - CEA"/>
            <person name="William W."/>
        </authorList>
    </citation>
    <scope>NUCLEOTIDE SEQUENCE</scope>
</reference>
<accession>A0A8S1Q177</accession>
<keyword evidence="3" id="KW-1185">Reference proteome</keyword>
<sequence>MISSQKCYKERIQYLQLLILILIELIYTFTFQNCYYQIPDLYSKNGLPNISNIKILKTKMPTLLQLSKMILLGPLLFASQKFIK</sequence>
<dbReference type="EMBL" id="CAJJDN010000091">
    <property type="protein sequence ID" value="CAD8108523.1"/>
    <property type="molecule type" value="Genomic_DNA"/>
</dbReference>
<gene>
    <name evidence="2" type="ORF">PSON_ATCC_30995.1.T0910114</name>
</gene>
<protein>
    <recommendedName>
        <fullName evidence="4">Transmembrane protein</fullName>
    </recommendedName>
</protein>
<organism evidence="2 3">
    <name type="scientific">Paramecium sonneborni</name>
    <dbReference type="NCBI Taxonomy" id="65129"/>
    <lineage>
        <taxon>Eukaryota</taxon>
        <taxon>Sar</taxon>
        <taxon>Alveolata</taxon>
        <taxon>Ciliophora</taxon>
        <taxon>Intramacronucleata</taxon>
        <taxon>Oligohymenophorea</taxon>
        <taxon>Peniculida</taxon>
        <taxon>Parameciidae</taxon>
        <taxon>Paramecium</taxon>
    </lineage>
</organism>
<dbReference type="OrthoDB" id="434126at2759"/>
<dbReference type="AlphaFoldDB" id="A0A8S1Q177"/>
<comment type="caution">
    <text evidence="2">The sequence shown here is derived from an EMBL/GenBank/DDBJ whole genome shotgun (WGS) entry which is preliminary data.</text>
</comment>
<evidence type="ECO:0000256" key="1">
    <source>
        <dbReference type="SAM" id="Phobius"/>
    </source>
</evidence>
<evidence type="ECO:0000313" key="2">
    <source>
        <dbReference type="EMBL" id="CAD8108523.1"/>
    </source>
</evidence>
<feature type="transmembrane region" description="Helical" evidence="1">
    <location>
        <begin position="12"/>
        <end position="38"/>
    </location>
</feature>
<dbReference type="Proteomes" id="UP000692954">
    <property type="component" value="Unassembled WGS sequence"/>
</dbReference>
<evidence type="ECO:0000313" key="3">
    <source>
        <dbReference type="Proteomes" id="UP000692954"/>
    </source>
</evidence>
<name>A0A8S1Q177_9CILI</name>
<proteinExistence type="predicted"/>